<proteinExistence type="predicted"/>
<protein>
    <submittedName>
        <fullName evidence="1">Uncharacterized protein</fullName>
    </submittedName>
</protein>
<evidence type="ECO:0000313" key="2">
    <source>
        <dbReference type="Proteomes" id="UP000266841"/>
    </source>
</evidence>
<dbReference type="Proteomes" id="UP000266841">
    <property type="component" value="Unassembled WGS sequence"/>
</dbReference>
<gene>
    <name evidence="1" type="ORF">THAOC_04998</name>
</gene>
<evidence type="ECO:0000313" key="1">
    <source>
        <dbReference type="EMBL" id="EJK73381.1"/>
    </source>
</evidence>
<keyword evidence="2" id="KW-1185">Reference proteome</keyword>
<organism evidence="1 2">
    <name type="scientific">Thalassiosira oceanica</name>
    <name type="common">Marine diatom</name>
    <dbReference type="NCBI Taxonomy" id="159749"/>
    <lineage>
        <taxon>Eukaryota</taxon>
        <taxon>Sar</taxon>
        <taxon>Stramenopiles</taxon>
        <taxon>Ochrophyta</taxon>
        <taxon>Bacillariophyta</taxon>
        <taxon>Coscinodiscophyceae</taxon>
        <taxon>Thalassiosirophycidae</taxon>
        <taxon>Thalassiosirales</taxon>
        <taxon>Thalassiosiraceae</taxon>
        <taxon>Thalassiosira</taxon>
    </lineage>
</organism>
<dbReference type="AlphaFoldDB" id="K0THZ9"/>
<comment type="caution">
    <text evidence="1">The sequence shown here is derived from an EMBL/GenBank/DDBJ whole genome shotgun (WGS) entry which is preliminary data.</text>
</comment>
<accession>K0THZ9</accession>
<dbReference type="EMBL" id="AGNL01004543">
    <property type="protein sequence ID" value="EJK73381.1"/>
    <property type="molecule type" value="Genomic_DNA"/>
</dbReference>
<sequence>MKQRPKKTEDVLEDLILVCLARSLEVLGRQIDLPDVITAGGRPYKTAHIVEGLRHRGSFWTDGTMDFALLPKYFGGSFDREYAEKLVVKAFEEDAGGFESGISGIWSC</sequence>
<reference evidence="1 2" key="1">
    <citation type="journal article" date="2012" name="Genome Biol.">
        <title>Genome and low-iron response of an oceanic diatom adapted to chronic iron limitation.</title>
        <authorList>
            <person name="Lommer M."/>
            <person name="Specht M."/>
            <person name="Roy A.S."/>
            <person name="Kraemer L."/>
            <person name="Andreson R."/>
            <person name="Gutowska M.A."/>
            <person name="Wolf J."/>
            <person name="Bergner S.V."/>
            <person name="Schilhabel M.B."/>
            <person name="Klostermeier U.C."/>
            <person name="Beiko R.G."/>
            <person name="Rosenstiel P."/>
            <person name="Hippler M."/>
            <person name="Laroche J."/>
        </authorList>
    </citation>
    <scope>NUCLEOTIDE SEQUENCE [LARGE SCALE GENOMIC DNA]</scope>
    <source>
        <strain evidence="1 2">CCMP1005</strain>
    </source>
</reference>
<name>K0THZ9_THAOC</name>